<dbReference type="PATRIC" id="fig|1415168.3.peg.2196"/>
<feature type="transmembrane region" description="Helical" evidence="1">
    <location>
        <begin position="33"/>
        <end position="58"/>
    </location>
</feature>
<feature type="transmembrane region" description="Helical" evidence="1">
    <location>
        <begin position="128"/>
        <end position="150"/>
    </location>
</feature>
<dbReference type="GO" id="GO:0005886">
    <property type="term" value="C:plasma membrane"/>
    <property type="evidence" value="ECO:0007669"/>
    <property type="project" value="TreeGrafter"/>
</dbReference>
<dbReference type="InterPro" id="IPR006750">
    <property type="entry name" value="YdcZ"/>
</dbReference>
<comment type="caution">
    <text evidence="2">The sequence shown here is derived from an EMBL/GenBank/DDBJ whole genome shotgun (WGS) entry which is preliminary data.</text>
</comment>
<sequence>MYIYLAFALVGGFLLANQNPINADLRKIVGSPFLASGISNFVGSIFLGIITLVTSQTLFPSFQFVGSHPVWIWIGGVLGGIFLTSNVLLFPRLGAVQTVILPILGRILMGTLIDSFGWFHAMQLQMTLMRFLGVIITLAGVIVAVVLPNLKEKEAETHQTNLLGWRIWAVIVGAMSAAQQAINGRLGVLLENTAQATFVSFFIGFLAIFIVSLFIDRRLPKISELKKAKPWNGIGGFLGASIVFATVVAVPQIGAGLTIMMGLIGQILGSMLVQQFGWWRSSKYGIQIWQIVGILIMLTGIIFIKFL</sequence>
<proteinExistence type="predicted"/>
<feature type="transmembrane region" description="Helical" evidence="1">
    <location>
        <begin position="284"/>
        <end position="304"/>
    </location>
</feature>
<keyword evidence="1" id="KW-0472">Membrane</keyword>
<dbReference type="EMBL" id="AZSI01000132">
    <property type="protein sequence ID" value="KEY61740.1"/>
    <property type="molecule type" value="Genomic_DNA"/>
</dbReference>
<gene>
    <name evidence="2" type="ORF">U725_02127</name>
</gene>
<feature type="transmembrane region" description="Helical" evidence="1">
    <location>
        <begin position="162"/>
        <end position="182"/>
    </location>
</feature>
<feature type="transmembrane region" description="Helical" evidence="1">
    <location>
        <begin position="194"/>
        <end position="215"/>
    </location>
</feature>
<evidence type="ECO:0000313" key="3">
    <source>
        <dbReference type="Proteomes" id="UP000028401"/>
    </source>
</evidence>
<dbReference type="Proteomes" id="UP000028401">
    <property type="component" value="Unassembled WGS sequence"/>
</dbReference>
<keyword evidence="1" id="KW-1133">Transmembrane helix</keyword>
<name>A0A084A8W1_LACLC</name>
<dbReference type="PANTHER" id="PTHR34821">
    <property type="entry name" value="INNER MEMBRANE PROTEIN YDCZ"/>
    <property type="match status" value="1"/>
</dbReference>
<dbReference type="Pfam" id="PF04657">
    <property type="entry name" value="DMT_YdcZ"/>
    <property type="match status" value="2"/>
</dbReference>
<dbReference type="RefSeq" id="WP_042748709.1">
    <property type="nucleotide sequence ID" value="NZ_AZSI01000132.1"/>
</dbReference>
<feature type="transmembrane region" description="Helical" evidence="1">
    <location>
        <begin position="70"/>
        <end position="90"/>
    </location>
</feature>
<evidence type="ECO:0000256" key="1">
    <source>
        <dbReference type="SAM" id="Phobius"/>
    </source>
</evidence>
<reference evidence="2 3" key="1">
    <citation type="submission" date="2014-06" db="EMBL/GenBank/DDBJ databases">
        <title>Draft genome sequence of the putrescine producing strain Lactococcus lactis subsp cremoris GE214.</title>
        <authorList>
            <person name="Ladero V."/>
            <person name="Linares D.M."/>
            <person name="del Rio B."/>
            <person name="Mayo B."/>
            <person name="Martin M.C."/>
            <person name="Fernandez M."/>
            <person name="Alvarez M.A."/>
        </authorList>
    </citation>
    <scope>NUCLEOTIDE SEQUENCE [LARGE SCALE GENOMIC DNA]</scope>
    <source>
        <strain evidence="2 3">GE214</strain>
    </source>
</reference>
<organism evidence="2 3">
    <name type="scientific">Lactococcus cremoris subsp. cremoris GE214</name>
    <dbReference type="NCBI Taxonomy" id="1415168"/>
    <lineage>
        <taxon>Bacteria</taxon>
        <taxon>Bacillati</taxon>
        <taxon>Bacillota</taxon>
        <taxon>Bacilli</taxon>
        <taxon>Lactobacillales</taxon>
        <taxon>Streptococcaceae</taxon>
        <taxon>Lactococcus</taxon>
        <taxon>Lactococcus cremoris subsp. cremoris</taxon>
    </lineage>
</organism>
<accession>A0A084A8W1</accession>
<dbReference type="AlphaFoldDB" id="A0A084A8W1"/>
<feature type="transmembrane region" description="Helical" evidence="1">
    <location>
        <begin position="236"/>
        <end position="264"/>
    </location>
</feature>
<protein>
    <submittedName>
        <fullName evidence="2">Orotate transporter</fullName>
    </submittedName>
</protein>
<evidence type="ECO:0000313" key="2">
    <source>
        <dbReference type="EMBL" id="KEY61740.1"/>
    </source>
</evidence>
<keyword evidence="1" id="KW-0812">Transmembrane</keyword>
<dbReference type="PANTHER" id="PTHR34821:SF2">
    <property type="entry name" value="INNER MEMBRANE PROTEIN YDCZ"/>
    <property type="match status" value="1"/>
</dbReference>